<dbReference type="EMBL" id="JBBNAE010000016">
    <property type="protein sequence ID" value="KAK9081417.1"/>
    <property type="molecule type" value="Genomic_DNA"/>
</dbReference>
<keyword evidence="1" id="KW-0732">Signal</keyword>
<organism evidence="2 3">
    <name type="scientific">Stephania japonica</name>
    <dbReference type="NCBI Taxonomy" id="461633"/>
    <lineage>
        <taxon>Eukaryota</taxon>
        <taxon>Viridiplantae</taxon>
        <taxon>Streptophyta</taxon>
        <taxon>Embryophyta</taxon>
        <taxon>Tracheophyta</taxon>
        <taxon>Spermatophyta</taxon>
        <taxon>Magnoliopsida</taxon>
        <taxon>Ranunculales</taxon>
        <taxon>Menispermaceae</taxon>
        <taxon>Menispermoideae</taxon>
        <taxon>Cissampelideae</taxon>
        <taxon>Stephania</taxon>
    </lineage>
</organism>
<keyword evidence="3" id="KW-1185">Reference proteome</keyword>
<evidence type="ECO:0000313" key="3">
    <source>
        <dbReference type="Proteomes" id="UP001417504"/>
    </source>
</evidence>
<evidence type="ECO:0000256" key="1">
    <source>
        <dbReference type="SAM" id="SignalP"/>
    </source>
</evidence>
<proteinExistence type="predicted"/>
<feature type="signal peptide" evidence="1">
    <location>
        <begin position="1"/>
        <end position="19"/>
    </location>
</feature>
<dbReference type="AlphaFoldDB" id="A0AAP0HEA7"/>
<comment type="caution">
    <text evidence="2">The sequence shown here is derived from an EMBL/GenBank/DDBJ whole genome shotgun (WGS) entry which is preliminary data.</text>
</comment>
<name>A0AAP0HEA7_9MAGN</name>
<evidence type="ECO:0008006" key="4">
    <source>
        <dbReference type="Google" id="ProtNLM"/>
    </source>
</evidence>
<dbReference type="Proteomes" id="UP001417504">
    <property type="component" value="Unassembled WGS sequence"/>
</dbReference>
<sequence length="117" mass="13033">MLLRTKLILKPLLLPNVAGVALEFGRDKAAKNAAKKVKRAKTCRQGDKWNKVFSGTVVRERHWSPSPDLMGIPPITGLLGGQETYFFHRELHSSKALKAASVLKRIPQDVRSDRAFG</sequence>
<protein>
    <recommendedName>
        <fullName evidence="4">Secreted protein</fullName>
    </recommendedName>
</protein>
<feature type="chain" id="PRO_5043031595" description="Secreted protein" evidence="1">
    <location>
        <begin position="20"/>
        <end position="117"/>
    </location>
</feature>
<gene>
    <name evidence="2" type="ORF">Sjap_026609</name>
</gene>
<reference evidence="2 3" key="1">
    <citation type="submission" date="2024-01" db="EMBL/GenBank/DDBJ databases">
        <title>Genome assemblies of Stephania.</title>
        <authorList>
            <person name="Yang L."/>
        </authorList>
    </citation>
    <scope>NUCLEOTIDE SEQUENCE [LARGE SCALE GENOMIC DNA]</scope>
    <source>
        <strain evidence="2">QJT</strain>
        <tissue evidence="2">Leaf</tissue>
    </source>
</reference>
<evidence type="ECO:0000313" key="2">
    <source>
        <dbReference type="EMBL" id="KAK9081417.1"/>
    </source>
</evidence>
<accession>A0AAP0HEA7</accession>